<dbReference type="OrthoDB" id="1325014at2"/>
<dbReference type="RefSeq" id="WP_097124383.1">
    <property type="nucleotide sequence ID" value="NZ_OCNH01000001.1"/>
</dbReference>
<organism evidence="2 3">
    <name type="scientific">Spirosoma fluviale</name>
    <dbReference type="NCBI Taxonomy" id="1597977"/>
    <lineage>
        <taxon>Bacteria</taxon>
        <taxon>Pseudomonadati</taxon>
        <taxon>Bacteroidota</taxon>
        <taxon>Cytophagia</taxon>
        <taxon>Cytophagales</taxon>
        <taxon>Cytophagaceae</taxon>
        <taxon>Spirosoma</taxon>
    </lineage>
</organism>
<dbReference type="AlphaFoldDB" id="A0A286F6M7"/>
<keyword evidence="3" id="KW-1185">Reference proteome</keyword>
<name>A0A286F6M7_9BACT</name>
<evidence type="ECO:0000313" key="2">
    <source>
        <dbReference type="EMBL" id="SOD78887.1"/>
    </source>
</evidence>
<gene>
    <name evidence="2" type="ORF">SAMN06269250_0691</name>
</gene>
<dbReference type="EMBL" id="OCNH01000001">
    <property type="protein sequence ID" value="SOD78887.1"/>
    <property type="molecule type" value="Genomic_DNA"/>
</dbReference>
<evidence type="ECO:0000256" key="1">
    <source>
        <dbReference type="SAM" id="SignalP"/>
    </source>
</evidence>
<dbReference type="SUPFAM" id="SSF50998">
    <property type="entry name" value="Quinoprotein alcohol dehydrogenase-like"/>
    <property type="match status" value="1"/>
</dbReference>
<reference evidence="3" key="1">
    <citation type="submission" date="2017-09" db="EMBL/GenBank/DDBJ databases">
        <authorList>
            <person name="Varghese N."/>
            <person name="Submissions S."/>
        </authorList>
    </citation>
    <scope>NUCLEOTIDE SEQUENCE [LARGE SCALE GENOMIC DNA]</scope>
    <source>
        <strain evidence="3">DSM 29961</strain>
    </source>
</reference>
<feature type="chain" id="PRO_5013171391" evidence="1">
    <location>
        <begin position="24"/>
        <end position="373"/>
    </location>
</feature>
<accession>A0A286F6M7</accession>
<sequence length="373" mass="41738">MKAFFSSLILLYLFLGSPGTVSGQSVSRVVSYKDFSLAGKSILLLTKSGKLELFNDLTASQGLTIQTATPVVAATIDREGTIVIGDTNHSVQTYNSRLKTWRALSTYTGKLTSIVFNSQNQCFLITDQGIVDAQTHTTYFPDSSFYTNRQIRYTRGWFYPPVSFLDHQDNIWLGFDHGEWGGDVFAFDTRQRAFRRLQTEQIEMPRNPVSGFCDDPQHVYMSGGVSHMFMTHGSISRFSDGLATSVLQAKDKETPVEVIMEDPRTGKKKKQQLITWKGGHQIGPMAYNPSTKCLYFYSQFGIFKGSPTADLADIKQWKNVLNPKLKWTAGSPYAAGPAMNVLKMQFTTDGTLLFLTEHNGLGIYAGKNLRFIE</sequence>
<keyword evidence="1" id="KW-0732">Signal</keyword>
<dbReference type="Gene3D" id="2.130.10.10">
    <property type="entry name" value="YVTN repeat-like/Quinoprotein amine dehydrogenase"/>
    <property type="match status" value="1"/>
</dbReference>
<evidence type="ECO:0000313" key="3">
    <source>
        <dbReference type="Proteomes" id="UP000219452"/>
    </source>
</evidence>
<proteinExistence type="predicted"/>
<feature type="signal peptide" evidence="1">
    <location>
        <begin position="1"/>
        <end position="23"/>
    </location>
</feature>
<protein>
    <submittedName>
        <fullName evidence="2">Uncharacterized protein</fullName>
    </submittedName>
</protein>
<dbReference type="Proteomes" id="UP000219452">
    <property type="component" value="Unassembled WGS sequence"/>
</dbReference>
<dbReference type="InterPro" id="IPR015943">
    <property type="entry name" value="WD40/YVTN_repeat-like_dom_sf"/>
</dbReference>
<dbReference type="InterPro" id="IPR011047">
    <property type="entry name" value="Quinoprotein_ADH-like_sf"/>
</dbReference>